<dbReference type="AlphaFoldDB" id="A0A238J4R0"/>
<gene>
    <name evidence="1" type="ORF">BOA8489_03741</name>
</gene>
<evidence type="ECO:0000313" key="1">
    <source>
        <dbReference type="EMBL" id="SMX25597.1"/>
    </source>
</evidence>
<dbReference type="PANTHER" id="PTHR48098">
    <property type="entry name" value="ENTEROCHELIN ESTERASE-RELATED"/>
    <property type="match status" value="1"/>
</dbReference>
<sequence>MEIKTSSRWYSDRVGQDISLVRWGHFGQPVLLFPTAGGDAEEVERMGVIGAVWSLIEAGRIKVYSCDSVAGRALANKEGSTEHRCWLLNGFEVYVAEELVPAIHADCGGKAHEIITAGASIGAFNAVAVACRFPHLFKAALGMSGTYDLERLLGFEGNMDFYLSSPLRFLPDLEAPQLDLLRARFILMAYGEGRWENPDEAWRMANVLGAKGVRNRVDVWGQEWDHDWTTWREMLPKYLNELVPEVADV</sequence>
<reference evidence="1 2" key="1">
    <citation type="submission" date="2017-05" db="EMBL/GenBank/DDBJ databases">
        <authorList>
            <person name="Song R."/>
            <person name="Chenine A.L."/>
            <person name="Ruprecht R.M."/>
        </authorList>
    </citation>
    <scope>NUCLEOTIDE SEQUENCE [LARGE SCALE GENOMIC DNA]</scope>
    <source>
        <strain evidence="1 2">CECT 8489</strain>
    </source>
</reference>
<dbReference type="Proteomes" id="UP000201838">
    <property type="component" value="Unassembled WGS sequence"/>
</dbReference>
<dbReference type="Pfam" id="PF00756">
    <property type="entry name" value="Esterase"/>
    <property type="match status" value="1"/>
</dbReference>
<protein>
    <submittedName>
        <fullName evidence="1">Putative esterase</fullName>
    </submittedName>
</protein>
<keyword evidence="2" id="KW-1185">Reference proteome</keyword>
<dbReference type="RefSeq" id="WP_217897971.1">
    <property type="nucleotide sequence ID" value="NZ_FXXQ01000020.1"/>
</dbReference>
<dbReference type="InterPro" id="IPR000801">
    <property type="entry name" value="Esterase-like"/>
</dbReference>
<accession>A0A238J4R0</accession>
<dbReference type="SUPFAM" id="SSF53474">
    <property type="entry name" value="alpha/beta-Hydrolases"/>
    <property type="match status" value="1"/>
</dbReference>
<dbReference type="Gene3D" id="3.40.50.1820">
    <property type="entry name" value="alpha/beta hydrolase"/>
    <property type="match status" value="1"/>
</dbReference>
<dbReference type="InterPro" id="IPR050583">
    <property type="entry name" value="Mycobacterial_A85_antigen"/>
</dbReference>
<evidence type="ECO:0000313" key="2">
    <source>
        <dbReference type="Proteomes" id="UP000201838"/>
    </source>
</evidence>
<name>A0A238J4R0_9RHOB</name>
<dbReference type="InterPro" id="IPR029058">
    <property type="entry name" value="AB_hydrolase_fold"/>
</dbReference>
<dbReference type="PANTHER" id="PTHR48098:SF3">
    <property type="entry name" value="IRON(III) ENTEROBACTIN ESTERASE"/>
    <property type="match status" value="1"/>
</dbReference>
<dbReference type="EMBL" id="FXXQ01000020">
    <property type="protein sequence ID" value="SMX25597.1"/>
    <property type="molecule type" value="Genomic_DNA"/>
</dbReference>
<proteinExistence type="predicted"/>
<organism evidence="1 2">
    <name type="scientific">Boseongicola aestuarii</name>
    <dbReference type="NCBI Taxonomy" id="1470561"/>
    <lineage>
        <taxon>Bacteria</taxon>
        <taxon>Pseudomonadati</taxon>
        <taxon>Pseudomonadota</taxon>
        <taxon>Alphaproteobacteria</taxon>
        <taxon>Rhodobacterales</taxon>
        <taxon>Paracoccaceae</taxon>
        <taxon>Boseongicola</taxon>
    </lineage>
</organism>